<dbReference type="AlphaFoldDB" id="A0A4R8M8N0"/>
<keyword evidence="3" id="KW-1029">Fimbrium biogenesis</keyword>
<dbReference type="SUPFAM" id="SSF50998">
    <property type="entry name" value="Quinoprotein alcohol dehydrogenase-like"/>
    <property type="match status" value="1"/>
</dbReference>
<evidence type="ECO:0000256" key="4">
    <source>
        <dbReference type="ARBA" id="ARBA00022723"/>
    </source>
</evidence>
<dbReference type="GO" id="GO:0046872">
    <property type="term" value="F:metal ion binding"/>
    <property type="evidence" value="ECO:0007669"/>
    <property type="project" value="UniProtKB-KW"/>
</dbReference>
<keyword evidence="4" id="KW-0479">Metal-binding</keyword>
<keyword evidence="6" id="KW-0281">Fimbrium</keyword>
<dbReference type="RefSeq" id="WP_133957600.1">
    <property type="nucleotide sequence ID" value="NZ_SORI01000008.1"/>
</dbReference>
<evidence type="ECO:0000259" key="8">
    <source>
        <dbReference type="Pfam" id="PF05567"/>
    </source>
</evidence>
<keyword evidence="10" id="KW-1185">Reference proteome</keyword>
<evidence type="ECO:0000256" key="7">
    <source>
        <dbReference type="SAM" id="MobiDB-lite"/>
    </source>
</evidence>
<evidence type="ECO:0000256" key="2">
    <source>
        <dbReference type="ARBA" id="ARBA00008387"/>
    </source>
</evidence>
<dbReference type="InterPro" id="IPR008707">
    <property type="entry name" value="B-propeller_PilY1"/>
</dbReference>
<dbReference type="OrthoDB" id="168at2"/>
<evidence type="ECO:0000256" key="1">
    <source>
        <dbReference type="ARBA" id="ARBA00004561"/>
    </source>
</evidence>
<evidence type="ECO:0000313" key="10">
    <source>
        <dbReference type="Proteomes" id="UP000295066"/>
    </source>
</evidence>
<reference evidence="9 10" key="1">
    <citation type="submission" date="2019-03" db="EMBL/GenBank/DDBJ databases">
        <title>Genomic Encyclopedia of Type Strains, Phase IV (KMG-IV): sequencing the most valuable type-strain genomes for metagenomic binning, comparative biology and taxonomic classification.</title>
        <authorList>
            <person name="Goeker M."/>
        </authorList>
    </citation>
    <scope>NUCLEOTIDE SEQUENCE [LARGE SCALE GENOMIC DNA]</scope>
    <source>
        <strain evidence="9 10">DSM 25964</strain>
    </source>
</reference>
<comment type="subcellular location">
    <subcellularLocation>
        <location evidence="1">Fimbrium</location>
    </subcellularLocation>
</comment>
<feature type="compositionally biased region" description="Polar residues" evidence="7">
    <location>
        <begin position="101"/>
        <end position="112"/>
    </location>
</feature>
<dbReference type="Pfam" id="PF05567">
    <property type="entry name" value="T4P_PilY1"/>
    <property type="match status" value="1"/>
</dbReference>
<evidence type="ECO:0000256" key="6">
    <source>
        <dbReference type="ARBA" id="ARBA00023263"/>
    </source>
</evidence>
<comment type="caution">
    <text evidence="9">The sequence shown here is derived from an EMBL/GenBank/DDBJ whole genome shotgun (WGS) entry which is preliminary data.</text>
</comment>
<dbReference type="Proteomes" id="UP000295066">
    <property type="component" value="Unassembled WGS sequence"/>
</dbReference>
<feature type="region of interest" description="Disordered" evidence="7">
    <location>
        <begin position="1166"/>
        <end position="1185"/>
    </location>
</feature>
<comment type="similarity">
    <text evidence="2">Belongs to the PilY1 family.</text>
</comment>
<organism evidence="9 10">
    <name type="scientific">Aminivibrio pyruvatiphilus</name>
    <dbReference type="NCBI Taxonomy" id="1005740"/>
    <lineage>
        <taxon>Bacteria</taxon>
        <taxon>Thermotogati</taxon>
        <taxon>Synergistota</taxon>
        <taxon>Synergistia</taxon>
        <taxon>Synergistales</taxon>
        <taxon>Aminobacteriaceae</taxon>
        <taxon>Aminivibrio</taxon>
    </lineage>
</organism>
<protein>
    <submittedName>
        <fullName evidence="9">Type IV pilus assembly protein PilY1</fullName>
    </submittedName>
</protein>
<evidence type="ECO:0000256" key="3">
    <source>
        <dbReference type="ARBA" id="ARBA00022558"/>
    </source>
</evidence>
<sequence>MKNLRKNRATVLQYMIFLAGLITFLIAPASIAFEPQTNVFSAPKNPPAGFSQIVEPNVLLLIDTSGSMTFFMDNDSSTYGDGTNPYYLNGANRRYYGRDSNPGQTTSGNNDPSVDFNYHPLLREIPTDQIPDTDDSYTGVFSYKIETKTAERWIPNEWGKVRENEVPPTVPSSYQWRWYNPSGTANDRWILQRRPSSGGGFSDVRDQEQVPSLGPNYRYIVDRPNNSPYSSQGLEIIRVPGHTETYNYNGYTYKYPNDSRMYTLKNVLYRILGDQTLVGDLRLALSAYYQDYYSSGSGADWYNWTPYDGRTSQRITWKSDGTRRARLHEGFASTTKSPEHLAKIREWFDGSESSSNPEFRADGGTPLVASIVNSTSAVDCALDFFKVRGATPTITEWCQDNWLIVLTDGEDSYESYANTALATRTLYNANLGVENARPVKTMVIGMINPSTQTTLASTLNNMADYGDDGLLNGSATAFFPQNMAELMEAFKTIFQTIQDIAATGSAPLVNPPKTLGGAGKVYSAGFKPKIVQQWMGFLSSYVISGDVVTPDTNWGVEGARDAGAILASKGYNNRNIYTADWGTGSAGKIVTNLKAFSDVNSSALKPFFAGDLSITDTAIKKFIRWVLGSDEWDETDGDQRWKLGDPYHVGLVEVGAPQSLITDPLYRVFAEDSTVKIRPRVVYMHANDGMVHAFNSANGNEEWAFIPPNVLNFPRLIGTKLGSDDKLREVKESAPKYLLDGPLVAEDILLDGSYKTVLLGGLGRAGAGLYTLDITDPAKPEFLWALENNCYYSGGNGEGILRTENSTFMRWIGGTGTASSTLSSVDSSSSSVPGKLRLTVSTPFIGTVDLESLSGIDTKWVALFGGGAKNSPLLENDEGGKSVIVLDMKDGSLVKEIVHNDLGSVVAPLAVEAGPRPMRIRKYYLGDDVGAIFEGDLSSYDSTEWNLAKVFTPGDGAAVDDLFTIPYALEVGMIKNRKWLFWGTGDPDFLFGEKEGKCYVFAMNRSLAGDSAFTLANLPPLENISGDQYNDSVAVSTNGWRLPLGTGEIVSTPPVLFRGYIFFATYTANTDPCLVGKSNFYIMKADTGLGGFVTYTGDEITSWKKNVTLDATRISGITVTGGKVYVGVTAFSNASNPQTALGGFTGNISLSGNLLVFDVPENIMTDDSGGSSTKTEPAYWRDWKP</sequence>
<gene>
    <name evidence="9" type="ORF">C8D99_108131</name>
</gene>
<feature type="region of interest" description="Disordered" evidence="7">
    <location>
        <begin position="91"/>
        <end position="117"/>
    </location>
</feature>
<dbReference type="InterPro" id="IPR011047">
    <property type="entry name" value="Quinoprotein_ADH-like_sf"/>
</dbReference>
<keyword evidence="5" id="KW-0106">Calcium</keyword>
<proteinExistence type="inferred from homology"/>
<dbReference type="EMBL" id="SORI01000008">
    <property type="protein sequence ID" value="TDY60582.1"/>
    <property type="molecule type" value="Genomic_DNA"/>
</dbReference>
<name>A0A4R8M8N0_9BACT</name>
<evidence type="ECO:0000313" key="9">
    <source>
        <dbReference type="EMBL" id="TDY60582.1"/>
    </source>
</evidence>
<feature type="domain" description="PilY1 beta-propeller" evidence="8">
    <location>
        <begin position="665"/>
        <end position="790"/>
    </location>
</feature>
<dbReference type="GO" id="GO:0009289">
    <property type="term" value="C:pilus"/>
    <property type="evidence" value="ECO:0007669"/>
    <property type="project" value="UniProtKB-SubCell"/>
</dbReference>
<evidence type="ECO:0000256" key="5">
    <source>
        <dbReference type="ARBA" id="ARBA00022837"/>
    </source>
</evidence>
<accession>A0A4R8M8N0</accession>